<reference evidence="2 3" key="1">
    <citation type="submission" date="2019-06" db="EMBL/GenBank/DDBJ databases">
        <title>Genomic Encyclopedia of Archaeal and Bacterial Type Strains, Phase II (KMG-II): from individual species to whole genera.</title>
        <authorList>
            <person name="Goeker M."/>
        </authorList>
    </citation>
    <scope>NUCLEOTIDE SEQUENCE [LARGE SCALE GENOMIC DNA]</scope>
    <source>
        <strain evidence="2 3">DSM 7270</strain>
    </source>
</reference>
<dbReference type="EMBL" id="VFPV01000003">
    <property type="protein sequence ID" value="TQN01292.1"/>
    <property type="molecule type" value="Genomic_DNA"/>
</dbReference>
<evidence type="ECO:0000313" key="2">
    <source>
        <dbReference type="EMBL" id="TQN01292.1"/>
    </source>
</evidence>
<proteinExistence type="predicted"/>
<sequence>MACPSSTQPSNTAVTGLSKPSDDTATDGNRAMPRHHNNQPWRAPLHNPAVPGSSLVQLTLPRLALIDRAVETHVANEHRILSALKAADLAALDHRLALLLAALESPEEQ</sequence>
<name>A0A543L1V8_9BURK</name>
<dbReference type="Proteomes" id="UP000316993">
    <property type="component" value="Unassembled WGS sequence"/>
</dbReference>
<evidence type="ECO:0000256" key="1">
    <source>
        <dbReference type="SAM" id="MobiDB-lite"/>
    </source>
</evidence>
<gene>
    <name evidence="2" type="ORF">BDD18_3247</name>
</gene>
<organism evidence="2 3">
    <name type="scientific">Acidovorax temperans</name>
    <dbReference type="NCBI Taxonomy" id="80878"/>
    <lineage>
        <taxon>Bacteria</taxon>
        <taxon>Pseudomonadati</taxon>
        <taxon>Pseudomonadota</taxon>
        <taxon>Betaproteobacteria</taxon>
        <taxon>Burkholderiales</taxon>
        <taxon>Comamonadaceae</taxon>
        <taxon>Acidovorax</taxon>
    </lineage>
</organism>
<accession>A0A543L1V8</accession>
<evidence type="ECO:0000313" key="3">
    <source>
        <dbReference type="Proteomes" id="UP000316993"/>
    </source>
</evidence>
<dbReference type="AlphaFoldDB" id="A0A543L1V8"/>
<protein>
    <recommendedName>
        <fullName evidence="4">MarR family transcriptional regulator</fullName>
    </recommendedName>
</protein>
<comment type="caution">
    <text evidence="2">The sequence shown here is derived from an EMBL/GenBank/DDBJ whole genome shotgun (WGS) entry which is preliminary data.</text>
</comment>
<evidence type="ECO:0008006" key="4">
    <source>
        <dbReference type="Google" id="ProtNLM"/>
    </source>
</evidence>
<feature type="compositionally biased region" description="Polar residues" evidence="1">
    <location>
        <begin position="1"/>
        <end position="15"/>
    </location>
</feature>
<feature type="region of interest" description="Disordered" evidence="1">
    <location>
        <begin position="1"/>
        <end position="53"/>
    </location>
</feature>